<evidence type="ECO:0000313" key="6">
    <source>
        <dbReference type="Proteomes" id="UP000322699"/>
    </source>
</evidence>
<name>A0A5B1CQ68_9BACT</name>
<dbReference type="Gene3D" id="3.40.630.10">
    <property type="entry name" value="Zn peptidases"/>
    <property type="match status" value="1"/>
</dbReference>
<protein>
    <submittedName>
        <fullName evidence="5">Zinc carboxypeptidase</fullName>
    </submittedName>
</protein>
<keyword evidence="5" id="KW-0121">Carboxypeptidase</keyword>
<keyword evidence="5" id="KW-0378">Hydrolase</keyword>
<proteinExistence type="inferred from homology"/>
<dbReference type="InterPro" id="IPR040626">
    <property type="entry name" value="Pepdidase_M14_N"/>
</dbReference>
<dbReference type="GO" id="GO:0006508">
    <property type="term" value="P:proteolysis"/>
    <property type="evidence" value="ECO:0007669"/>
    <property type="project" value="InterPro"/>
</dbReference>
<evidence type="ECO:0000256" key="1">
    <source>
        <dbReference type="ARBA" id="ARBA00001947"/>
    </source>
</evidence>
<feature type="chain" id="PRO_5023117889" evidence="3">
    <location>
        <begin position="33"/>
        <end position="411"/>
    </location>
</feature>
<dbReference type="Proteomes" id="UP000322699">
    <property type="component" value="Unassembled WGS sequence"/>
</dbReference>
<evidence type="ECO:0000259" key="4">
    <source>
        <dbReference type="PROSITE" id="PS52035"/>
    </source>
</evidence>
<dbReference type="PROSITE" id="PS52035">
    <property type="entry name" value="PEPTIDASE_M14"/>
    <property type="match status" value="1"/>
</dbReference>
<dbReference type="SMART" id="SM00631">
    <property type="entry name" value="Zn_pept"/>
    <property type="match status" value="1"/>
</dbReference>
<dbReference type="GO" id="GO:0004181">
    <property type="term" value="F:metallocarboxypeptidase activity"/>
    <property type="evidence" value="ECO:0007669"/>
    <property type="project" value="InterPro"/>
</dbReference>
<dbReference type="CDD" id="cd06237">
    <property type="entry name" value="M14_Nna1-like"/>
    <property type="match status" value="1"/>
</dbReference>
<keyword evidence="5" id="KW-0645">Protease</keyword>
<dbReference type="Pfam" id="PF00246">
    <property type="entry name" value="Peptidase_M14"/>
    <property type="match status" value="1"/>
</dbReference>
<evidence type="ECO:0000256" key="2">
    <source>
        <dbReference type="PROSITE-ProRule" id="PRU01379"/>
    </source>
</evidence>
<comment type="cofactor">
    <cofactor evidence="1">
        <name>Zn(2+)</name>
        <dbReference type="ChEBI" id="CHEBI:29105"/>
    </cofactor>
</comment>
<comment type="caution">
    <text evidence="5">The sequence shown here is derived from an EMBL/GenBank/DDBJ whole genome shotgun (WGS) entry which is preliminary data.</text>
</comment>
<feature type="domain" description="Peptidase M14" evidence="4">
    <location>
        <begin position="160"/>
        <end position="402"/>
    </location>
</feature>
<feature type="active site" description="Proton donor/acceptor" evidence="2">
    <location>
        <position position="377"/>
    </location>
</feature>
<dbReference type="AlphaFoldDB" id="A0A5B1CQ68"/>
<evidence type="ECO:0000256" key="3">
    <source>
        <dbReference type="SAM" id="SignalP"/>
    </source>
</evidence>
<feature type="signal peptide" evidence="3">
    <location>
        <begin position="1"/>
        <end position="32"/>
    </location>
</feature>
<dbReference type="GO" id="GO:0008270">
    <property type="term" value="F:zinc ion binding"/>
    <property type="evidence" value="ECO:0007669"/>
    <property type="project" value="InterPro"/>
</dbReference>
<comment type="similarity">
    <text evidence="2">Belongs to the peptidase M14 family.</text>
</comment>
<gene>
    <name evidence="5" type="ORF">LF1_51080</name>
</gene>
<dbReference type="InterPro" id="IPR000834">
    <property type="entry name" value="Peptidase_M14"/>
</dbReference>
<dbReference type="PANTHER" id="PTHR12756">
    <property type="entry name" value="CYTOSOLIC CARBOXYPEPTIDASE"/>
    <property type="match status" value="1"/>
</dbReference>
<dbReference type="EMBL" id="VRLW01000001">
    <property type="protein sequence ID" value="KAA1262542.1"/>
    <property type="molecule type" value="Genomic_DNA"/>
</dbReference>
<evidence type="ECO:0000313" key="5">
    <source>
        <dbReference type="EMBL" id="KAA1262542.1"/>
    </source>
</evidence>
<dbReference type="SUPFAM" id="SSF53187">
    <property type="entry name" value="Zn-dependent exopeptidases"/>
    <property type="match status" value="1"/>
</dbReference>
<accession>A0A5B1CQ68</accession>
<sequence precursor="true">MSKPLVTSRRRASLFLSLMLGMSLTGINHAWADPRELTQTDVAFESLDKTVSFQTDFPGGKIDRLVERGSDEFEIVIKPEVEPINDSAWYAFRVQSTDTQEIDIRLRYEGGSHRYAPKISHDRKTWKSADQMIVARHPGGREVTLRVPVSEKALWVSGQEIVSNRDIKNWISTLAEKPYVDDNVIGESVQGQPLYQMQIGNEDARDSIFILSRQHPPEVTGTIGMMHFVEVLSADTKLAKRFREKFLTVVVPIANPDGVEHGYWRANANGVDLNRDWQHFTQPETAAIRNELVRLTERENGRPWLFLDFHSTYNELFYTAPQENDLFPRGFTKQWLAAIDKRMPSFDVLRDDAHNAHRATSKSWVARELGIHAITYEFGDETERERIREIAEASAKEMMKLLLKFKEVDAS</sequence>
<reference evidence="5 6" key="1">
    <citation type="submission" date="2019-08" db="EMBL/GenBank/DDBJ databases">
        <title>Deep-cultivation of Planctomycetes and their phenomic and genomic characterization uncovers novel biology.</title>
        <authorList>
            <person name="Wiegand S."/>
            <person name="Jogler M."/>
            <person name="Boedeker C."/>
            <person name="Pinto D."/>
            <person name="Vollmers J."/>
            <person name="Rivas-Marin E."/>
            <person name="Kohn T."/>
            <person name="Peeters S.H."/>
            <person name="Heuer A."/>
            <person name="Rast P."/>
            <person name="Oberbeckmann S."/>
            <person name="Bunk B."/>
            <person name="Jeske O."/>
            <person name="Meyerdierks A."/>
            <person name="Storesund J.E."/>
            <person name="Kallscheuer N."/>
            <person name="Luecker S."/>
            <person name="Lage O.M."/>
            <person name="Pohl T."/>
            <person name="Merkel B.J."/>
            <person name="Hornburger P."/>
            <person name="Mueller R.-W."/>
            <person name="Bruemmer F."/>
            <person name="Labrenz M."/>
            <person name="Spormann A.M."/>
            <person name="Op Den Camp H."/>
            <person name="Overmann J."/>
            <person name="Amann R."/>
            <person name="Jetten M.S.M."/>
            <person name="Mascher T."/>
            <person name="Medema M.H."/>
            <person name="Devos D.P."/>
            <person name="Kaster A.-K."/>
            <person name="Ovreas L."/>
            <person name="Rohde M."/>
            <person name="Galperin M.Y."/>
            <person name="Jogler C."/>
        </authorList>
    </citation>
    <scope>NUCLEOTIDE SEQUENCE [LARGE SCALE GENOMIC DNA]</scope>
    <source>
        <strain evidence="5 6">LF1</strain>
    </source>
</reference>
<dbReference type="PANTHER" id="PTHR12756:SF11">
    <property type="entry name" value="CYTOSOLIC CARBOXYPEPTIDASE 1"/>
    <property type="match status" value="1"/>
</dbReference>
<keyword evidence="6" id="KW-1185">Reference proteome</keyword>
<keyword evidence="3" id="KW-0732">Signal</keyword>
<dbReference type="Pfam" id="PF18027">
    <property type="entry name" value="Pepdidase_M14_N"/>
    <property type="match status" value="1"/>
</dbReference>
<dbReference type="InterPro" id="IPR050821">
    <property type="entry name" value="Cytosolic_carboxypeptidase"/>
</dbReference>
<organism evidence="5 6">
    <name type="scientific">Rubripirellula obstinata</name>
    <dbReference type="NCBI Taxonomy" id="406547"/>
    <lineage>
        <taxon>Bacteria</taxon>
        <taxon>Pseudomonadati</taxon>
        <taxon>Planctomycetota</taxon>
        <taxon>Planctomycetia</taxon>
        <taxon>Pirellulales</taxon>
        <taxon>Pirellulaceae</taxon>
        <taxon>Rubripirellula</taxon>
    </lineage>
</organism>
<dbReference type="Gene3D" id="2.60.40.3120">
    <property type="match status" value="1"/>
</dbReference>
<dbReference type="RefSeq" id="WP_235033473.1">
    <property type="nucleotide sequence ID" value="NZ_LWSK01000149.1"/>
</dbReference>